<keyword evidence="4 9" id="KW-0808">Transferase</keyword>
<dbReference type="RefSeq" id="WP_160300616.1">
    <property type="nucleotide sequence ID" value="NZ_CP010904.1"/>
</dbReference>
<dbReference type="InterPro" id="IPR004563">
    <property type="entry name" value="Apolipo_AcylTrfase"/>
</dbReference>
<protein>
    <recommendedName>
        <fullName evidence="9">Apolipoprotein N-acyltransferase</fullName>
        <shortName evidence="9">ALP N-acyltransferase</shortName>
        <ecNumber evidence="9">2.3.1.269</ecNumber>
    </recommendedName>
</protein>
<proteinExistence type="inferred from homology"/>
<comment type="function">
    <text evidence="9">Catalyzes the phospholipid dependent N-acylation of the N-terminal cysteine of apolipoprotein, the last step in lipoprotein maturation.</text>
</comment>
<dbReference type="PANTHER" id="PTHR38686">
    <property type="entry name" value="APOLIPOPROTEIN N-ACYLTRANSFERASE"/>
    <property type="match status" value="1"/>
</dbReference>
<dbReference type="HAMAP" id="MF_01148">
    <property type="entry name" value="Lnt"/>
    <property type="match status" value="1"/>
</dbReference>
<dbReference type="STRING" id="1307763.L21SP4_00312"/>
<feature type="transmembrane region" description="Helical" evidence="9">
    <location>
        <begin position="121"/>
        <end position="143"/>
    </location>
</feature>
<dbReference type="InterPro" id="IPR003010">
    <property type="entry name" value="C-N_Hydrolase"/>
</dbReference>
<dbReference type="SUPFAM" id="SSF56317">
    <property type="entry name" value="Carbon-nitrogen hydrolase"/>
    <property type="match status" value="1"/>
</dbReference>
<dbReference type="EMBL" id="CP010904">
    <property type="protein sequence ID" value="AKJ63593.1"/>
    <property type="molecule type" value="Genomic_DNA"/>
</dbReference>
<reference evidence="11 12" key="2">
    <citation type="journal article" date="2016" name="ISME J.">
        <title>Characterization of the first cultured representative of Verrucomicrobia subdivision 5 indicates the proposal of a novel phylum.</title>
        <authorList>
            <person name="Spring S."/>
            <person name="Bunk B."/>
            <person name="Sproer C."/>
            <person name="Schumann P."/>
            <person name="Rohde M."/>
            <person name="Tindall B.J."/>
            <person name="Klenk H.P."/>
        </authorList>
    </citation>
    <scope>NUCLEOTIDE SEQUENCE [LARGE SCALE GENOMIC DNA]</scope>
    <source>
        <strain evidence="11 12">L21-Fru-AB</strain>
    </source>
</reference>
<comment type="subcellular location">
    <subcellularLocation>
        <location evidence="1 9">Cell membrane</location>
        <topology evidence="1 9">Multi-pass membrane protein</topology>
    </subcellularLocation>
</comment>
<dbReference type="GO" id="GO:0005886">
    <property type="term" value="C:plasma membrane"/>
    <property type="evidence" value="ECO:0007669"/>
    <property type="project" value="UniProtKB-SubCell"/>
</dbReference>
<dbReference type="KEGG" id="vbl:L21SP4_00312"/>
<comment type="similarity">
    <text evidence="2 9">Belongs to the CN hydrolase family. Apolipoprotein N-acyltransferase subfamily.</text>
</comment>
<dbReference type="PROSITE" id="PS50263">
    <property type="entry name" value="CN_HYDROLASE"/>
    <property type="match status" value="1"/>
</dbReference>
<evidence type="ECO:0000256" key="6">
    <source>
        <dbReference type="ARBA" id="ARBA00022989"/>
    </source>
</evidence>
<feature type="transmembrane region" description="Helical" evidence="9">
    <location>
        <begin position="12"/>
        <end position="29"/>
    </location>
</feature>
<evidence type="ECO:0000256" key="2">
    <source>
        <dbReference type="ARBA" id="ARBA00010065"/>
    </source>
</evidence>
<dbReference type="GO" id="GO:0016410">
    <property type="term" value="F:N-acyltransferase activity"/>
    <property type="evidence" value="ECO:0007669"/>
    <property type="project" value="UniProtKB-UniRule"/>
</dbReference>
<keyword evidence="6 9" id="KW-1133">Transmembrane helix</keyword>
<dbReference type="PATRIC" id="fig|1609981.3.peg.327"/>
<dbReference type="InterPro" id="IPR036526">
    <property type="entry name" value="C-N_Hydrolase_sf"/>
</dbReference>
<keyword evidence="7 9" id="KW-0472">Membrane</keyword>
<feature type="transmembrane region" description="Helical" evidence="9">
    <location>
        <begin position="502"/>
        <end position="522"/>
    </location>
</feature>
<evidence type="ECO:0000256" key="1">
    <source>
        <dbReference type="ARBA" id="ARBA00004651"/>
    </source>
</evidence>
<evidence type="ECO:0000256" key="8">
    <source>
        <dbReference type="ARBA" id="ARBA00023315"/>
    </source>
</evidence>
<dbReference type="GO" id="GO:0042158">
    <property type="term" value="P:lipoprotein biosynthetic process"/>
    <property type="evidence" value="ECO:0007669"/>
    <property type="project" value="UniProtKB-UniRule"/>
</dbReference>
<dbReference type="CDD" id="cd07571">
    <property type="entry name" value="ALP_N-acyl_transferase"/>
    <property type="match status" value="1"/>
</dbReference>
<feature type="transmembrane region" description="Helical" evidence="9">
    <location>
        <begin position="202"/>
        <end position="219"/>
    </location>
</feature>
<dbReference type="UniPathway" id="UPA00666"/>
<gene>
    <name evidence="9 11" type="primary">lnt</name>
    <name evidence="11" type="ORF">L21SP4_00312</name>
</gene>
<feature type="transmembrane region" description="Helical" evidence="9">
    <location>
        <begin position="35"/>
        <end position="53"/>
    </location>
</feature>
<dbReference type="Pfam" id="PF20154">
    <property type="entry name" value="LNT_N"/>
    <property type="match status" value="1"/>
</dbReference>
<dbReference type="Proteomes" id="UP000035268">
    <property type="component" value="Chromosome"/>
</dbReference>
<dbReference type="Pfam" id="PF00795">
    <property type="entry name" value="CN_hydrolase"/>
    <property type="match status" value="1"/>
</dbReference>
<keyword evidence="12" id="KW-1185">Reference proteome</keyword>
<evidence type="ECO:0000256" key="3">
    <source>
        <dbReference type="ARBA" id="ARBA00022475"/>
    </source>
</evidence>
<comment type="catalytic activity">
    <reaction evidence="9">
        <text>N-terminal S-1,2-diacyl-sn-glyceryl-L-cysteinyl-[lipoprotein] + a glycerophospholipid = N-acyl-S-1,2-diacyl-sn-glyceryl-L-cysteinyl-[lipoprotein] + a 2-acyl-sn-glycero-3-phospholipid + H(+)</text>
        <dbReference type="Rhea" id="RHEA:48228"/>
        <dbReference type="Rhea" id="RHEA-COMP:14681"/>
        <dbReference type="Rhea" id="RHEA-COMP:14684"/>
        <dbReference type="ChEBI" id="CHEBI:15378"/>
        <dbReference type="ChEBI" id="CHEBI:136912"/>
        <dbReference type="ChEBI" id="CHEBI:140656"/>
        <dbReference type="ChEBI" id="CHEBI:140657"/>
        <dbReference type="ChEBI" id="CHEBI:140660"/>
        <dbReference type="EC" id="2.3.1.269"/>
    </reaction>
</comment>
<organism evidence="11 12">
    <name type="scientific">Kiritimatiella glycovorans</name>
    <dbReference type="NCBI Taxonomy" id="1307763"/>
    <lineage>
        <taxon>Bacteria</taxon>
        <taxon>Pseudomonadati</taxon>
        <taxon>Kiritimatiellota</taxon>
        <taxon>Kiritimatiellia</taxon>
        <taxon>Kiritimatiellales</taxon>
        <taxon>Kiritimatiellaceae</taxon>
        <taxon>Kiritimatiella</taxon>
    </lineage>
</organism>
<keyword evidence="11" id="KW-0449">Lipoprotein</keyword>
<keyword evidence="5 9" id="KW-0812">Transmembrane</keyword>
<evidence type="ECO:0000259" key="10">
    <source>
        <dbReference type="PROSITE" id="PS50263"/>
    </source>
</evidence>
<evidence type="ECO:0000256" key="5">
    <source>
        <dbReference type="ARBA" id="ARBA00022692"/>
    </source>
</evidence>
<dbReference type="OrthoDB" id="9811121at2"/>
<dbReference type="NCBIfam" id="TIGR00546">
    <property type="entry name" value="lnt"/>
    <property type="match status" value="1"/>
</dbReference>
<evidence type="ECO:0000313" key="11">
    <source>
        <dbReference type="EMBL" id="AKJ63593.1"/>
    </source>
</evidence>
<evidence type="ECO:0000313" key="12">
    <source>
        <dbReference type="Proteomes" id="UP000035268"/>
    </source>
</evidence>
<evidence type="ECO:0000256" key="7">
    <source>
        <dbReference type="ARBA" id="ARBA00023136"/>
    </source>
</evidence>
<feature type="transmembrane region" description="Helical" evidence="9">
    <location>
        <begin position="60"/>
        <end position="79"/>
    </location>
</feature>
<dbReference type="EC" id="2.3.1.269" evidence="9"/>
<dbReference type="InterPro" id="IPR045378">
    <property type="entry name" value="LNT_N"/>
</dbReference>
<keyword evidence="8 9" id="KW-0012">Acyltransferase</keyword>
<evidence type="ECO:0000256" key="4">
    <source>
        <dbReference type="ARBA" id="ARBA00022679"/>
    </source>
</evidence>
<reference evidence="12" key="1">
    <citation type="submission" date="2015-02" db="EMBL/GenBank/DDBJ databases">
        <title>Description and complete genome sequence of the first cultured representative of the subdivision 5 of the Verrucomicrobia phylum.</title>
        <authorList>
            <person name="Spring S."/>
            <person name="Bunk B."/>
            <person name="Sproer C."/>
            <person name="Klenk H.-P."/>
        </authorList>
    </citation>
    <scope>NUCLEOTIDE SEQUENCE [LARGE SCALE GENOMIC DNA]</scope>
    <source>
        <strain evidence="12">L21-Fru-AB</strain>
    </source>
</reference>
<feature type="transmembrane region" description="Helical" evidence="9">
    <location>
        <begin position="163"/>
        <end position="190"/>
    </location>
</feature>
<feature type="domain" description="CN hydrolase" evidence="10">
    <location>
        <begin position="237"/>
        <end position="488"/>
    </location>
</feature>
<keyword evidence="3 9" id="KW-1003">Cell membrane</keyword>
<accession>A0A0G3EBC4</accession>
<sequence length="527" mass="57035">MSGRRVAPAGFGRCLCFWGGAVGSGVLLAAAFPPFALPAAAWVALVPLWLVCARETPARILWAGWISALVFFLISLSWLNRVTVPGTIILSAVCALYTLPFTAVLALFYRVRPRPSAAANLAVMALGAAAWAGAEYARGVMFTGFPWNALGVSQYAQVPLIQIAAWGGVPALSALAVWVNGGVAATVLHYARNGARRTRPHVELAAGFLLMAAAFGFGWRGVMRASPSGDPVRVALVQPAIPQVREWTAPHVETIYRRLKSLSVAALRGAEPDLLIWPETALPDFARRSPRSRSFISEITTNGVPLLAGSMDLEWKGGRPVYYNSSILFDRTGAERAKYDKKHLVVFGEYVPLEKYLPFLRALSPNESDFSPGSKTVVFRGAGEVPPFSVLICFEDVFPDLSRAAVRAGARWLVNQTNDGWFEGTAASRQHLAHSVFRAVETRVPLVRCSNTGVTGAIDRFGRIHALLRSPEGEEDRPGFLTTAVLPVTDPPSTLYLEHGPWFGKSCAALAAVVLILLYIPYRRATA</sequence>
<comment type="pathway">
    <text evidence="9">Protein modification; lipoprotein biosynthesis (N-acyl transfer).</text>
</comment>
<dbReference type="Gene3D" id="3.60.110.10">
    <property type="entry name" value="Carbon-nitrogen hydrolase"/>
    <property type="match status" value="1"/>
</dbReference>
<dbReference type="PANTHER" id="PTHR38686:SF1">
    <property type="entry name" value="APOLIPOPROTEIN N-ACYLTRANSFERASE"/>
    <property type="match status" value="1"/>
</dbReference>
<name>A0A0G3EBC4_9BACT</name>
<feature type="transmembrane region" description="Helical" evidence="9">
    <location>
        <begin position="85"/>
        <end position="109"/>
    </location>
</feature>
<evidence type="ECO:0000256" key="9">
    <source>
        <dbReference type="HAMAP-Rule" id="MF_01148"/>
    </source>
</evidence>
<dbReference type="AlphaFoldDB" id="A0A0G3EBC4"/>